<evidence type="ECO:0000313" key="4">
    <source>
        <dbReference type="Proteomes" id="UP001151760"/>
    </source>
</evidence>
<dbReference type="Proteomes" id="UP001151760">
    <property type="component" value="Unassembled WGS sequence"/>
</dbReference>
<dbReference type="SUPFAM" id="SSF56219">
    <property type="entry name" value="DNase I-like"/>
    <property type="match status" value="1"/>
</dbReference>
<dbReference type="SUPFAM" id="SSF56672">
    <property type="entry name" value="DNA/RNA polymerases"/>
    <property type="match status" value="1"/>
</dbReference>
<evidence type="ECO:0000259" key="2">
    <source>
        <dbReference type="PROSITE" id="PS50878"/>
    </source>
</evidence>
<feature type="compositionally biased region" description="Basic and acidic residues" evidence="1">
    <location>
        <begin position="476"/>
        <end position="485"/>
    </location>
</feature>
<dbReference type="PANTHER" id="PTHR33116">
    <property type="entry name" value="REVERSE TRANSCRIPTASE ZINC-BINDING DOMAIN-CONTAINING PROTEIN-RELATED-RELATED"/>
    <property type="match status" value="1"/>
</dbReference>
<feature type="domain" description="Reverse transcriptase" evidence="2">
    <location>
        <begin position="986"/>
        <end position="1240"/>
    </location>
</feature>
<dbReference type="PROSITE" id="PS50878">
    <property type="entry name" value="RT_POL"/>
    <property type="match status" value="1"/>
</dbReference>
<gene>
    <name evidence="3" type="ORF">Tco_1028339</name>
</gene>
<organism evidence="3 4">
    <name type="scientific">Tanacetum coccineum</name>
    <dbReference type="NCBI Taxonomy" id="301880"/>
    <lineage>
        <taxon>Eukaryota</taxon>
        <taxon>Viridiplantae</taxon>
        <taxon>Streptophyta</taxon>
        <taxon>Embryophyta</taxon>
        <taxon>Tracheophyta</taxon>
        <taxon>Spermatophyta</taxon>
        <taxon>Magnoliopsida</taxon>
        <taxon>eudicotyledons</taxon>
        <taxon>Gunneridae</taxon>
        <taxon>Pentapetalae</taxon>
        <taxon>asterids</taxon>
        <taxon>campanulids</taxon>
        <taxon>Asterales</taxon>
        <taxon>Asteraceae</taxon>
        <taxon>Asteroideae</taxon>
        <taxon>Anthemideae</taxon>
        <taxon>Anthemidinae</taxon>
        <taxon>Tanacetum</taxon>
    </lineage>
</organism>
<comment type="caution">
    <text evidence="3">The sequence shown here is derived from an EMBL/GenBank/DDBJ whole genome shotgun (WGS) entry which is preliminary data.</text>
</comment>
<dbReference type="EMBL" id="BQNB010017954">
    <property type="protein sequence ID" value="GJT69053.1"/>
    <property type="molecule type" value="Genomic_DNA"/>
</dbReference>
<dbReference type="Pfam" id="PF00078">
    <property type="entry name" value="RVT_1"/>
    <property type="match status" value="1"/>
</dbReference>
<dbReference type="InterPro" id="IPR000477">
    <property type="entry name" value="RT_dom"/>
</dbReference>
<dbReference type="InterPro" id="IPR036691">
    <property type="entry name" value="Endo/exonu/phosph_ase_sf"/>
</dbReference>
<reference evidence="3" key="1">
    <citation type="journal article" date="2022" name="Int. J. Mol. Sci.">
        <title>Draft Genome of Tanacetum Coccineum: Genomic Comparison of Closely Related Tanacetum-Family Plants.</title>
        <authorList>
            <person name="Yamashiro T."/>
            <person name="Shiraishi A."/>
            <person name="Nakayama K."/>
            <person name="Satake H."/>
        </authorList>
    </citation>
    <scope>NUCLEOTIDE SEQUENCE</scope>
</reference>
<proteinExistence type="predicted"/>
<accession>A0ABQ5G1S2</accession>
<dbReference type="CDD" id="cd01650">
    <property type="entry name" value="RT_nLTR_like"/>
    <property type="match status" value="1"/>
</dbReference>
<keyword evidence="3" id="KW-0813">Transport</keyword>
<keyword evidence="4" id="KW-1185">Reference proteome</keyword>
<sequence length="1368" mass="156148">MLGPAFRLLKGTRSNYAELEYDFEECYKALSEKLDWENPEGGDYPFDLTKPLPLVMSRIRQKVLVDYFFNNDLKYLKGGNSTMTYTTSLTKIKAAQYDLPGIKDMVLNIWVPVKVKVMRKHGYGYLKEIVNRLTNLSGDDVSDFAIALRMFTRSLVIQKRVEDLQLGVKRIEKTDTLKSVLKSSSETMDIASKVKNIEGKIRMPMRNVTFVRPLNDVTKKQVNPDGDIRGSIMTSECTPFLPAKDHSGSFADILQRKGGKRVVKVKELRNNEHVDGLLLRFQWKQSKKLVLDLKKEEIKLAPLWVKLHHVPIVAYSEVGLSLIATQLGRPIMMDSYTSNMCVSSWGRSTYARILIEISAEKELLESMVIAIPMSNGKGHSLATVEIEYEWKPPRCSTCVIFDHVIEKCPKNPIVEVEPKVNDEDGFVEVKRKKHKAKQNSKAKHIDGLHLNKPSVNFYYRKVKKGENSKTSTNDNSKPKEQVSRENVRVGMSASRVVPNVMAASSQVEVKNSFSSLGDEDTDWEVEGSKLNVINESDSEDIDELIMEGPNANNTLIDPITGASTPASNENNLSVCAILESHVSDSNLLTICPRVFRHWSWISNASCCVKGTRIILGWNHNDVDIMVINQDDQTIHVRVWLKLDRKELFCSFVYAHNRYIQRRALWNSLGLHKHYVRDRPWCILGDFNAALFLHDSSAGNSNIDISMREFKECVEDIEVMDVQNSGLQFTWSQKPKGSSGLLKKIDRIMANLKFNDIFAGAHAIFKPYRISDHAPSILNIPTVTKPKPKPFKFYNIITSHEYFKQVVLEGWSKQVSGFHMFRVAQKLKNLKKPLRKLLYEKGNLHNNVNKLRDDLDCVQTRLDNDPFNEAIRQEEATVLAAFNDACLMEERFLKKKSKIDWLREGESNSAYFHKACKSRVSRSRIDVVTNGDGVVFKNDKVADVFVSHYEAFLGQPGYTHGFNDIDLFRVKLYENVALDMTRAITTQEVKSVLFSTELNHTIIALILKVKSPTHVNDYRPISCCNVMFKCISKIIANRIKESLKDLVSPNQSAFVPGRSIADNVLLTHELMHNYHLDRGLPRCAFKVDIQKAYDTVNWDFLRKVLIGFGFHSRMIGWIMECVTATSFSISINGSLHGLFKGKHGLWQGDPLSPYLFTLIMEILTLMLQRDDLFLFANGDVDSVRVIKDALFEFKKASGLVPSLPKSTAYFCNVLNCTKSVILQILPFEEGRLPVKYLGVPLVSSRLIFRDCKELVKKVQARVMMKNRNQCRQRVSTTNSDSMIQVKGRNFWDIPLRGKMSWGWREILQLRPSIRDYMWYKLAGLSKSSKVRDALYNGAWEWPIYLLDKYPMLISVSLQNIDATVPDQLQ</sequence>
<dbReference type="Gene3D" id="3.60.10.10">
    <property type="entry name" value="Endonuclease/exonuclease/phosphatase"/>
    <property type="match status" value="1"/>
</dbReference>
<dbReference type="InterPro" id="IPR043502">
    <property type="entry name" value="DNA/RNA_pol_sf"/>
</dbReference>
<protein>
    <submittedName>
        <fullName evidence="3">Sugar transport protein 13</fullName>
    </submittedName>
</protein>
<feature type="region of interest" description="Disordered" evidence="1">
    <location>
        <begin position="464"/>
        <end position="485"/>
    </location>
</feature>
<keyword evidence="3" id="KW-0762">Sugar transport</keyword>
<reference evidence="3" key="2">
    <citation type="submission" date="2022-01" db="EMBL/GenBank/DDBJ databases">
        <authorList>
            <person name="Yamashiro T."/>
            <person name="Shiraishi A."/>
            <person name="Satake H."/>
            <person name="Nakayama K."/>
        </authorList>
    </citation>
    <scope>NUCLEOTIDE SEQUENCE</scope>
</reference>
<name>A0ABQ5G1S2_9ASTR</name>
<evidence type="ECO:0000313" key="3">
    <source>
        <dbReference type="EMBL" id="GJT69053.1"/>
    </source>
</evidence>
<dbReference type="PANTHER" id="PTHR33116:SF76">
    <property type="entry name" value="DUF4283 DOMAIN-CONTAINING PROTEIN"/>
    <property type="match status" value="1"/>
</dbReference>
<evidence type="ECO:0000256" key="1">
    <source>
        <dbReference type="SAM" id="MobiDB-lite"/>
    </source>
</evidence>